<reference evidence="2" key="1">
    <citation type="submission" date="2021-01" db="EMBL/GenBank/DDBJ databases">
        <authorList>
            <person name="Corre E."/>
            <person name="Pelletier E."/>
            <person name="Niang G."/>
            <person name="Scheremetjew M."/>
            <person name="Finn R."/>
            <person name="Kale V."/>
            <person name="Holt S."/>
            <person name="Cochrane G."/>
            <person name="Meng A."/>
            <person name="Brown T."/>
            <person name="Cohen L."/>
        </authorList>
    </citation>
    <scope>NUCLEOTIDE SEQUENCE</scope>
    <source>
        <strain evidence="2">CCMP3105</strain>
    </source>
</reference>
<organism evidence="2">
    <name type="scientific">Alexandrium monilatum</name>
    <dbReference type="NCBI Taxonomy" id="311494"/>
    <lineage>
        <taxon>Eukaryota</taxon>
        <taxon>Sar</taxon>
        <taxon>Alveolata</taxon>
        <taxon>Dinophyceae</taxon>
        <taxon>Gonyaulacales</taxon>
        <taxon>Pyrocystaceae</taxon>
        <taxon>Alexandrium</taxon>
    </lineage>
</organism>
<keyword evidence="1" id="KW-0472">Membrane</keyword>
<dbReference type="InterPro" id="IPR035892">
    <property type="entry name" value="C2_domain_sf"/>
</dbReference>
<dbReference type="SUPFAM" id="SSF49562">
    <property type="entry name" value="C2 domain (Calcium/lipid-binding domain, CaLB)"/>
    <property type="match status" value="1"/>
</dbReference>
<sequence>MLGTAGAVPLLPGVKGPSALDSLYPMFRGLASLFLAVLGMLLFGMVGSLAYPGTGAIVGAIAGLAFCAALGCCVTGFWRDLLPSNTTTFGAEQFLPHALAVQIGSHGHFDLVVTVNEVANVEVQGRMPWMWPELYAEVACGSNPVKRTCVRTDGKFNEQFKLKIAPTDDFLIVRLKDQDVFGSRDVGYVCVNIHRDILEPGFPWQKEFPIEAGEHDKLRWNERKAAMVVLSFDYTEDYPAVLRGNATAGGREESRKGLEKQWGSANYGAVNYLSKLEFNTAMKISQEDASLKA</sequence>
<dbReference type="AlphaFoldDB" id="A0A7S4S290"/>
<protein>
    <recommendedName>
        <fullName evidence="3">C2 domain-containing protein</fullName>
    </recommendedName>
</protein>
<keyword evidence="1" id="KW-0812">Transmembrane</keyword>
<feature type="transmembrane region" description="Helical" evidence="1">
    <location>
        <begin position="30"/>
        <end position="51"/>
    </location>
</feature>
<name>A0A7S4S290_9DINO</name>
<dbReference type="CDD" id="cd00030">
    <property type="entry name" value="C2"/>
    <property type="match status" value="1"/>
</dbReference>
<keyword evidence="1" id="KW-1133">Transmembrane helix</keyword>
<gene>
    <name evidence="2" type="ORF">AMON00008_LOCUS43991</name>
</gene>
<accession>A0A7S4S290</accession>
<evidence type="ECO:0008006" key="3">
    <source>
        <dbReference type="Google" id="ProtNLM"/>
    </source>
</evidence>
<evidence type="ECO:0000313" key="2">
    <source>
        <dbReference type="EMBL" id="CAE4632336.1"/>
    </source>
</evidence>
<evidence type="ECO:0000256" key="1">
    <source>
        <dbReference type="SAM" id="Phobius"/>
    </source>
</evidence>
<proteinExistence type="predicted"/>
<dbReference type="EMBL" id="HBNR01062415">
    <property type="protein sequence ID" value="CAE4632336.1"/>
    <property type="molecule type" value="Transcribed_RNA"/>
</dbReference>
<feature type="transmembrane region" description="Helical" evidence="1">
    <location>
        <begin position="57"/>
        <end position="78"/>
    </location>
</feature>